<dbReference type="Gene3D" id="3.30.450.20">
    <property type="entry name" value="PAS domain"/>
    <property type="match status" value="1"/>
</dbReference>
<feature type="domain" description="PAS" evidence="7">
    <location>
        <begin position="15"/>
        <end position="59"/>
    </location>
</feature>
<dbReference type="SUPFAM" id="SSF46689">
    <property type="entry name" value="Homeodomain-like"/>
    <property type="match status" value="1"/>
</dbReference>
<dbReference type="InterPro" id="IPR013656">
    <property type="entry name" value="PAS_4"/>
</dbReference>
<dbReference type="Gene3D" id="1.10.8.60">
    <property type="match status" value="1"/>
</dbReference>
<keyword evidence="2" id="KW-0067">ATP-binding</keyword>
<keyword evidence="5" id="KW-0804">Transcription</keyword>
<dbReference type="FunFam" id="3.40.50.300:FF:000006">
    <property type="entry name" value="DNA-binding transcriptional regulator NtrC"/>
    <property type="match status" value="1"/>
</dbReference>
<dbReference type="InterPro" id="IPR003593">
    <property type="entry name" value="AAA+_ATPase"/>
</dbReference>
<keyword evidence="4" id="KW-0238">DNA-binding</keyword>
<dbReference type="InterPro" id="IPR035965">
    <property type="entry name" value="PAS-like_dom_sf"/>
</dbReference>
<proteinExistence type="predicted"/>
<reference evidence="8" key="1">
    <citation type="submission" date="2018-06" db="EMBL/GenBank/DDBJ databases">
        <authorList>
            <person name="Zhirakovskaya E."/>
        </authorList>
    </citation>
    <scope>NUCLEOTIDE SEQUENCE</scope>
</reference>
<dbReference type="Pfam" id="PF25601">
    <property type="entry name" value="AAA_lid_14"/>
    <property type="match status" value="1"/>
</dbReference>
<keyword evidence="1" id="KW-0547">Nucleotide-binding</keyword>
<dbReference type="PRINTS" id="PR01590">
    <property type="entry name" value="HTHFIS"/>
</dbReference>
<sequence length="456" mass="50866">MKDNSEKEGSTALMEEGFLKCVLDGITDSIKIIDRDYNLAYTNHAGEKIAGKPANQMIGLGHKCFEEFHNNLEQCSYCITEQVFKTGEPAFNSFHLKKGRFGAVKELSAFPLTNKSGDVTHVIEIVRDVTQLKNDIAAGEEFSEIITDDLKMKEVFSMVESVATTNSTVLINGETGTGKELIARSIHKASKRKDKKFLAINCGALSDTLLESELFGHERGSFTGADQRRIGKFEQADGGTIFLDEIGDISQAMQVKILRTLQEGEVTRVGGNETLKIDTRFICATNKDLKAMSDNGGFREDLYYRINVVPINLPPLREREGDISLLADHYLGLFNKMIGKNIHGFTAPVLNRMRRYAWPGNIRELRNLVERAVILSKGPLIEHIDIPGTDAEGDEIAGADNLELKDVARNAERKYLLKILKENKGNIHKTAELAGVNTRTIHRKMQEFGLNKESFK</sequence>
<dbReference type="EMBL" id="UOGE01000023">
    <property type="protein sequence ID" value="VAX17526.1"/>
    <property type="molecule type" value="Genomic_DNA"/>
</dbReference>
<dbReference type="GO" id="GO:0043565">
    <property type="term" value="F:sequence-specific DNA binding"/>
    <property type="evidence" value="ECO:0007669"/>
    <property type="project" value="InterPro"/>
</dbReference>
<dbReference type="PROSITE" id="PS00676">
    <property type="entry name" value="SIGMA54_INTERACT_2"/>
    <property type="match status" value="1"/>
</dbReference>
<dbReference type="InterPro" id="IPR058031">
    <property type="entry name" value="AAA_lid_NorR"/>
</dbReference>
<dbReference type="InterPro" id="IPR002197">
    <property type="entry name" value="HTH_Fis"/>
</dbReference>
<gene>
    <name evidence="8" type="ORF">MNBD_NITROSPINAE02-393</name>
</gene>
<evidence type="ECO:0000256" key="3">
    <source>
        <dbReference type="ARBA" id="ARBA00023015"/>
    </source>
</evidence>
<dbReference type="PROSITE" id="PS50045">
    <property type="entry name" value="SIGMA54_INTERACT_4"/>
    <property type="match status" value="1"/>
</dbReference>
<dbReference type="InterPro" id="IPR027417">
    <property type="entry name" value="P-loop_NTPase"/>
</dbReference>
<dbReference type="PROSITE" id="PS00688">
    <property type="entry name" value="SIGMA54_INTERACT_3"/>
    <property type="match status" value="1"/>
</dbReference>
<dbReference type="NCBIfam" id="TIGR00229">
    <property type="entry name" value="sensory_box"/>
    <property type="match status" value="1"/>
</dbReference>
<dbReference type="GO" id="GO:0006355">
    <property type="term" value="P:regulation of DNA-templated transcription"/>
    <property type="evidence" value="ECO:0007669"/>
    <property type="project" value="InterPro"/>
</dbReference>
<dbReference type="InterPro" id="IPR000014">
    <property type="entry name" value="PAS"/>
</dbReference>
<dbReference type="InterPro" id="IPR025662">
    <property type="entry name" value="Sigma_54_int_dom_ATP-bd_1"/>
</dbReference>
<protein>
    <submittedName>
        <fullName evidence="8">Two-component system response regulator protein</fullName>
    </submittedName>
</protein>
<dbReference type="CDD" id="cd00009">
    <property type="entry name" value="AAA"/>
    <property type="match status" value="1"/>
</dbReference>
<dbReference type="InterPro" id="IPR025944">
    <property type="entry name" value="Sigma_54_int_dom_CS"/>
</dbReference>
<evidence type="ECO:0000256" key="5">
    <source>
        <dbReference type="ARBA" id="ARBA00023163"/>
    </source>
</evidence>
<dbReference type="PANTHER" id="PTHR32071">
    <property type="entry name" value="TRANSCRIPTIONAL REGULATORY PROTEIN"/>
    <property type="match status" value="1"/>
</dbReference>
<dbReference type="InterPro" id="IPR009057">
    <property type="entry name" value="Homeodomain-like_sf"/>
</dbReference>
<dbReference type="InterPro" id="IPR025943">
    <property type="entry name" value="Sigma_54_int_dom_ATP-bd_2"/>
</dbReference>
<evidence type="ECO:0000256" key="4">
    <source>
        <dbReference type="ARBA" id="ARBA00023125"/>
    </source>
</evidence>
<keyword evidence="3" id="KW-0805">Transcription regulation</keyword>
<dbReference type="Gene3D" id="1.10.10.60">
    <property type="entry name" value="Homeodomain-like"/>
    <property type="match status" value="1"/>
</dbReference>
<name>A0A3B1BGV5_9ZZZZ</name>
<evidence type="ECO:0000313" key="8">
    <source>
        <dbReference type="EMBL" id="VAX17526.1"/>
    </source>
</evidence>
<evidence type="ECO:0000256" key="1">
    <source>
        <dbReference type="ARBA" id="ARBA00022741"/>
    </source>
</evidence>
<dbReference type="PROSITE" id="PS50112">
    <property type="entry name" value="PAS"/>
    <property type="match status" value="1"/>
</dbReference>
<feature type="domain" description="Sigma-54 factor interaction" evidence="6">
    <location>
        <begin position="145"/>
        <end position="374"/>
    </location>
</feature>
<dbReference type="SUPFAM" id="SSF52540">
    <property type="entry name" value="P-loop containing nucleoside triphosphate hydrolases"/>
    <property type="match status" value="1"/>
</dbReference>
<evidence type="ECO:0000259" key="7">
    <source>
        <dbReference type="PROSITE" id="PS50112"/>
    </source>
</evidence>
<dbReference type="Pfam" id="PF00158">
    <property type="entry name" value="Sigma54_activat"/>
    <property type="match status" value="1"/>
</dbReference>
<evidence type="ECO:0000256" key="2">
    <source>
        <dbReference type="ARBA" id="ARBA00022840"/>
    </source>
</evidence>
<dbReference type="SUPFAM" id="SSF55785">
    <property type="entry name" value="PYP-like sensor domain (PAS domain)"/>
    <property type="match status" value="1"/>
</dbReference>
<organism evidence="8">
    <name type="scientific">hydrothermal vent metagenome</name>
    <dbReference type="NCBI Taxonomy" id="652676"/>
    <lineage>
        <taxon>unclassified sequences</taxon>
        <taxon>metagenomes</taxon>
        <taxon>ecological metagenomes</taxon>
    </lineage>
</organism>
<dbReference type="Pfam" id="PF08448">
    <property type="entry name" value="PAS_4"/>
    <property type="match status" value="1"/>
</dbReference>
<accession>A0A3B1BGV5</accession>
<dbReference type="GO" id="GO:0005524">
    <property type="term" value="F:ATP binding"/>
    <property type="evidence" value="ECO:0007669"/>
    <property type="project" value="UniProtKB-KW"/>
</dbReference>
<dbReference type="Gene3D" id="3.40.50.300">
    <property type="entry name" value="P-loop containing nucleotide triphosphate hydrolases"/>
    <property type="match status" value="1"/>
</dbReference>
<dbReference type="AlphaFoldDB" id="A0A3B1BGV5"/>
<dbReference type="Pfam" id="PF02954">
    <property type="entry name" value="HTH_8"/>
    <property type="match status" value="1"/>
</dbReference>
<evidence type="ECO:0000259" key="6">
    <source>
        <dbReference type="PROSITE" id="PS50045"/>
    </source>
</evidence>
<dbReference type="InterPro" id="IPR002078">
    <property type="entry name" value="Sigma_54_int"/>
</dbReference>
<dbReference type="PANTHER" id="PTHR32071:SF122">
    <property type="entry name" value="SIGMA FACTOR"/>
    <property type="match status" value="1"/>
</dbReference>
<dbReference type="PROSITE" id="PS00675">
    <property type="entry name" value="SIGMA54_INTERACT_1"/>
    <property type="match status" value="1"/>
</dbReference>
<dbReference type="SMART" id="SM00382">
    <property type="entry name" value="AAA"/>
    <property type="match status" value="1"/>
</dbReference>